<evidence type="ECO:0000259" key="1">
    <source>
        <dbReference type="Pfam" id="PF01936"/>
    </source>
</evidence>
<dbReference type="InterPro" id="IPR024768">
    <property type="entry name" value="Marf1"/>
</dbReference>
<dbReference type="PANTHER" id="PTHR14379:SF7">
    <property type="entry name" value="ENDONUCLEASE OR GLYCOSYL HYDROLASE-RELATED"/>
    <property type="match status" value="1"/>
</dbReference>
<reference evidence="3" key="1">
    <citation type="journal article" date="2013" name="Nat. Genet.">
        <title>The Capsella rubella genome and the genomic consequences of rapid mating system evolution.</title>
        <authorList>
            <person name="Slotte T."/>
            <person name="Hazzouri K.M."/>
            <person name="Agren J.A."/>
            <person name="Koenig D."/>
            <person name="Maumus F."/>
            <person name="Guo Y.L."/>
            <person name="Steige K."/>
            <person name="Platts A.E."/>
            <person name="Escobar J.S."/>
            <person name="Newman L.K."/>
            <person name="Wang W."/>
            <person name="Mandakova T."/>
            <person name="Vello E."/>
            <person name="Smith L.M."/>
            <person name="Henz S.R."/>
            <person name="Steffen J."/>
            <person name="Takuno S."/>
            <person name="Brandvain Y."/>
            <person name="Coop G."/>
            <person name="Andolfatto P."/>
            <person name="Hu T.T."/>
            <person name="Blanchette M."/>
            <person name="Clark R.M."/>
            <person name="Quesneville H."/>
            <person name="Nordborg M."/>
            <person name="Gaut B.S."/>
            <person name="Lysak M.A."/>
            <person name="Jenkins J."/>
            <person name="Grimwood J."/>
            <person name="Chapman J."/>
            <person name="Prochnik S."/>
            <person name="Shu S."/>
            <person name="Rokhsar D."/>
            <person name="Schmutz J."/>
            <person name="Weigel D."/>
            <person name="Wright S.I."/>
        </authorList>
    </citation>
    <scope>NUCLEOTIDE SEQUENCE [LARGE SCALE GENOMIC DNA]</scope>
    <source>
        <strain evidence="3">cv. Monte Gargano</strain>
    </source>
</reference>
<dbReference type="EMBL" id="KB870811">
    <property type="protein sequence ID" value="EOA18188.1"/>
    <property type="molecule type" value="Genomic_DNA"/>
</dbReference>
<keyword evidence="3" id="KW-1185">Reference proteome</keyword>
<dbReference type="STRING" id="81985.R0H3S9"/>
<evidence type="ECO:0000313" key="2">
    <source>
        <dbReference type="EMBL" id="EOA18188.1"/>
    </source>
</evidence>
<sequence length="171" mass="19073">MYTPPLVFHKSGKTCVFWDVEDYPIPDGLDAASIYHSIKGAIKNYGCDEEVCIQAYVGNNTFSDEFLRQSSDAGVIFEVFTRDFVGGQYERHRSIYGDVMLWTLENPTPSNVIVIAKLFDDDLATSIRFLSTVWYYGVLISQAPKPEWEFPLGSAPSFLASIFDGGNISGS</sequence>
<dbReference type="GO" id="GO:0004540">
    <property type="term" value="F:RNA nuclease activity"/>
    <property type="evidence" value="ECO:0007669"/>
    <property type="project" value="InterPro"/>
</dbReference>
<dbReference type="InterPro" id="IPR021139">
    <property type="entry name" value="NYN"/>
</dbReference>
<dbReference type="Pfam" id="PF01936">
    <property type="entry name" value="NYN"/>
    <property type="match status" value="1"/>
</dbReference>
<proteinExistence type="predicted"/>
<organism evidence="2 3">
    <name type="scientific">Capsella rubella</name>
    <dbReference type="NCBI Taxonomy" id="81985"/>
    <lineage>
        <taxon>Eukaryota</taxon>
        <taxon>Viridiplantae</taxon>
        <taxon>Streptophyta</taxon>
        <taxon>Embryophyta</taxon>
        <taxon>Tracheophyta</taxon>
        <taxon>Spermatophyta</taxon>
        <taxon>Magnoliopsida</taxon>
        <taxon>eudicotyledons</taxon>
        <taxon>Gunneridae</taxon>
        <taxon>Pentapetalae</taxon>
        <taxon>rosids</taxon>
        <taxon>malvids</taxon>
        <taxon>Brassicales</taxon>
        <taxon>Brassicaceae</taxon>
        <taxon>Camelineae</taxon>
        <taxon>Capsella</taxon>
    </lineage>
</organism>
<dbReference type="Proteomes" id="UP000029121">
    <property type="component" value="Unassembled WGS sequence"/>
</dbReference>
<gene>
    <name evidence="2" type="ORF">CARUB_v10006667mg</name>
</gene>
<protein>
    <recommendedName>
        <fullName evidence="1">NYN domain-containing protein</fullName>
    </recommendedName>
</protein>
<dbReference type="CDD" id="cd10910">
    <property type="entry name" value="PIN_limkain_b1_N_like"/>
    <property type="match status" value="1"/>
</dbReference>
<accession>R0H3S9</accession>
<name>R0H3S9_9BRAS</name>
<evidence type="ECO:0000313" key="3">
    <source>
        <dbReference type="Proteomes" id="UP000029121"/>
    </source>
</evidence>
<dbReference type="GO" id="GO:0005777">
    <property type="term" value="C:peroxisome"/>
    <property type="evidence" value="ECO:0007669"/>
    <property type="project" value="InterPro"/>
</dbReference>
<dbReference type="PANTHER" id="PTHR14379">
    <property type="entry name" value="LIMKAIN B LKAP"/>
    <property type="match status" value="1"/>
</dbReference>
<dbReference type="AlphaFoldDB" id="R0H3S9"/>
<feature type="domain" description="NYN" evidence="1">
    <location>
        <begin position="13"/>
        <end position="127"/>
    </location>
</feature>
<dbReference type="GO" id="GO:0010468">
    <property type="term" value="P:regulation of gene expression"/>
    <property type="evidence" value="ECO:0007669"/>
    <property type="project" value="InterPro"/>
</dbReference>